<dbReference type="EMBL" id="JAIVGD010000023">
    <property type="protein sequence ID" value="KAH0744990.1"/>
    <property type="molecule type" value="Genomic_DNA"/>
</dbReference>
<keyword evidence="2" id="KW-1133">Transmembrane helix</keyword>
<evidence type="ECO:0000313" key="4">
    <source>
        <dbReference type="EMBL" id="KAH0744990.1"/>
    </source>
</evidence>
<dbReference type="PROSITE" id="PS50088">
    <property type="entry name" value="ANK_REPEAT"/>
    <property type="match status" value="3"/>
</dbReference>
<evidence type="ECO:0000256" key="2">
    <source>
        <dbReference type="SAM" id="Phobius"/>
    </source>
</evidence>
<keyword evidence="1" id="KW-0040">ANK repeat</keyword>
<dbReference type="InterPro" id="IPR006580">
    <property type="entry name" value="Znf_TTF"/>
</dbReference>
<keyword evidence="2" id="KW-0812">Transmembrane</keyword>
<dbReference type="Gene3D" id="1.25.40.20">
    <property type="entry name" value="Ankyrin repeat-containing domain"/>
    <property type="match status" value="2"/>
</dbReference>
<name>A0ABQ7UDP6_SOLTU</name>
<keyword evidence="5" id="KW-1185">Reference proteome</keyword>
<dbReference type="InterPro" id="IPR025398">
    <property type="entry name" value="DUF4371"/>
</dbReference>
<feature type="domain" description="TTF-type" evidence="3">
    <location>
        <begin position="912"/>
        <end position="1008"/>
    </location>
</feature>
<dbReference type="PANTHER" id="PTHR11697">
    <property type="entry name" value="GENERAL TRANSCRIPTION FACTOR 2-RELATED ZINC FINGER PROTEIN"/>
    <property type="match status" value="1"/>
</dbReference>
<feature type="repeat" description="ANK" evidence="1">
    <location>
        <begin position="623"/>
        <end position="645"/>
    </location>
</feature>
<keyword evidence="2" id="KW-0472">Membrane</keyword>
<comment type="caution">
    <text evidence="4">The sequence shown here is derived from an EMBL/GenBank/DDBJ whole genome shotgun (WGS) entry which is preliminary data.</text>
</comment>
<dbReference type="Pfam" id="PF14291">
    <property type="entry name" value="DUF4371"/>
    <property type="match status" value="1"/>
</dbReference>
<dbReference type="InterPro" id="IPR036770">
    <property type="entry name" value="Ankyrin_rpt-contain_sf"/>
</dbReference>
<dbReference type="PROSITE" id="PS50297">
    <property type="entry name" value="ANK_REP_REGION"/>
    <property type="match status" value="3"/>
</dbReference>
<feature type="repeat" description="ANK" evidence="1">
    <location>
        <begin position="587"/>
        <end position="611"/>
    </location>
</feature>
<dbReference type="SMART" id="SM00597">
    <property type="entry name" value="ZnF_TTF"/>
    <property type="match status" value="1"/>
</dbReference>
<dbReference type="Pfam" id="PF13962">
    <property type="entry name" value="PGG"/>
    <property type="match status" value="1"/>
</dbReference>
<reference evidence="4 5" key="1">
    <citation type="journal article" date="2021" name="bioRxiv">
        <title>Chromosome-scale and haplotype-resolved genome assembly of a tetraploid potato cultivar.</title>
        <authorList>
            <person name="Sun H."/>
            <person name="Jiao W.-B."/>
            <person name="Krause K."/>
            <person name="Campoy J.A."/>
            <person name="Goel M."/>
            <person name="Folz-Donahue K."/>
            <person name="Kukat C."/>
            <person name="Huettel B."/>
            <person name="Schneeberger K."/>
        </authorList>
    </citation>
    <scope>NUCLEOTIDE SEQUENCE [LARGE SCALE GENOMIC DNA]</scope>
    <source>
        <strain evidence="4">SolTubOtavaFocal</strain>
        <tissue evidence="4">Leaves</tissue>
    </source>
</reference>
<organism evidence="4 5">
    <name type="scientific">Solanum tuberosum</name>
    <name type="common">Potato</name>
    <dbReference type="NCBI Taxonomy" id="4113"/>
    <lineage>
        <taxon>Eukaryota</taxon>
        <taxon>Viridiplantae</taxon>
        <taxon>Streptophyta</taxon>
        <taxon>Embryophyta</taxon>
        <taxon>Tracheophyta</taxon>
        <taxon>Spermatophyta</taxon>
        <taxon>Magnoliopsida</taxon>
        <taxon>eudicotyledons</taxon>
        <taxon>Gunneridae</taxon>
        <taxon>Pentapetalae</taxon>
        <taxon>asterids</taxon>
        <taxon>lamiids</taxon>
        <taxon>Solanales</taxon>
        <taxon>Solanaceae</taxon>
        <taxon>Solanoideae</taxon>
        <taxon>Solaneae</taxon>
        <taxon>Solanum</taxon>
    </lineage>
</organism>
<dbReference type="SUPFAM" id="SSF48403">
    <property type="entry name" value="Ankyrin repeat"/>
    <property type="match status" value="3"/>
</dbReference>
<evidence type="ECO:0000313" key="5">
    <source>
        <dbReference type="Proteomes" id="UP000826656"/>
    </source>
</evidence>
<feature type="transmembrane region" description="Helical" evidence="2">
    <location>
        <begin position="488"/>
        <end position="509"/>
    </location>
</feature>
<gene>
    <name evidence="4" type="ORF">KY290_032983</name>
</gene>
<proteinExistence type="predicted"/>
<feature type="transmembrane region" description="Helical" evidence="2">
    <location>
        <begin position="445"/>
        <end position="467"/>
    </location>
</feature>
<feature type="repeat" description="ANK" evidence="1">
    <location>
        <begin position="109"/>
        <end position="145"/>
    </location>
</feature>
<evidence type="ECO:0000259" key="3">
    <source>
        <dbReference type="SMART" id="SM00597"/>
    </source>
</evidence>
<dbReference type="InterPro" id="IPR055298">
    <property type="entry name" value="AtLOH3-like"/>
</dbReference>
<dbReference type="InterPro" id="IPR002110">
    <property type="entry name" value="Ankyrin_rpt"/>
</dbReference>
<dbReference type="SMART" id="SM00248">
    <property type="entry name" value="ANK"/>
    <property type="match status" value="15"/>
</dbReference>
<dbReference type="InterPro" id="IPR012337">
    <property type="entry name" value="RNaseH-like_sf"/>
</dbReference>
<dbReference type="Proteomes" id="UP000826656">
    <property type="component" value="Unassembled WGS sequence"/>
</dbReference>
<dbReference type="Pfam" id="PF12796">
    <property type="entry name" value="Ank_2"/>
    <property type="match status" value="6"/>
</dbReference>
<dbReference type="PANTHER" id="PTHR11697:SF230">
    <property type="entry name" value="ZINC FINGER, MYM DOMAIN CONTAINING 1"/>
    <property type="match status" value="1"/>
</dbReference>
<accession>A0ABQ7UDP6</accession>
<dbReference type="SUPFAM" id="SSF53098">
    <property type="entry name" value="Ribonuclease H-like"/>
    <property type="match status" value="1"/>
</dbReference>
<protein>
    <recommendedName>
        <fullName evidence="3">TTF-type domain-containing protein</fullName>
    </recommendedName>
</protein>
<feature type="transmembrane region" description="Helical" evidence="2">
    <location>
        <begin position="403"/>
        <end position="425"/>
    </location>
</feature>
<sequence>MDPRMYNAAKKGSTIEDGDFSLVDYLKREEENGYQVTPKGITILHAAALFGQRGFVGEVLKITPALLCYKNKKNEIALHIAANVGQSGVVSELLCFEGVETLVRMTDDIGDTALHKAVRGGHTDIVWMLVKLLLDTEHDFPANKAGETPLYLAAEFGFHDALIEILNVCKEPTYVAGPSNRTSLHAAVIQQHTECVRSLWQWNKPLCEEPDKWGWNSLHYAVKQGLKEIVSDMLRWKKSLAYLPAGNCWDMLNCNGQNALHVAILNGHEMFVYAFLGSGICDSLVDEADNEGNTPLHLLAASGNHVPRIILYHPSSKKMTINKQNQTPLDIALSRTWTIKKEKLVGDLCSINGRLRQRDFKVKRKTETIGNIQHMRKKEDDDDKAKRDKIEIEKIMKATQIQVVVATLLMTVTFAAGFTLPGGLYNDDSPNKGMAILLRKAAFRAFVISDVLAFAFSAGAIFIYFFMADWDVGEDEEYKSDWFKVLRSYYRIAGILQLLAMGAVVIAFVTVGSHIMDPNVYNAAKRGSIEDGDFSLVDYLKREEENGYQVTPKGNTILHVAAHFGQRGFVGEVLKITPALLCYKNKKNETALHIAANVGQSEVVSELLSFGGVETIVRMTDDIGDTALHKAVRGGHIDIVRMLVKLLVDPEHDFPANKAGETPLYLAAESGFHDALIEILNVCKEPTYVAGPSNRTPLHAAVIQEHTECARSLWQWNKPLCEEADKWGWNSLHYAVKQGLKEIVSDMLGWKKSLAYLPAGSENDWTTAFHIAASEDDVFMIFQLLSHCPDCWEMLNSNGQNALHVAEAYVYEGEGFLIKLPKPKDGQPSSSSNQPFVSSQVAPEVQRHSNSFPLSNMDSMLDFKSLEADPKDRMPISSYSPNIRDAVRRYYIQKKPCQPVDHIFPKTKFVDKKRQFRPTWFKRRSQWLEYSIKADAAFCLCCYLFKNELESRGNAGDSFTRDGFRCWNKALERFKKHVGKVNSIHHKCFNRMQDLKNQRQSIQSSFDKQSEKARSDYRMRLNASIDVARFLLTSGFPFRGHDESEGSEYKGAFLELLKWYGDRSFDVGRVILGNAPQNDMMICPTIQKDIVEACAKETTKAIIEDLDGDYFGILVDESKDVSHKEQMALILRYVNKSGMVIERFLGIVHVNDTSSQSLKKAIYSLLLDHSLCTSKIRGQGYDGASNMQGEINGLKSLILQDTSSAYSIHCFAHQLQLALVGLSKKNSDVDNFFYVLTNILNTIGASFKRRDSLRQHQEDKLEELLKFGEVHTGQGLNQERGLQRPGDTRWGSHFKTLDNFLILFSSIVNVLKDMKRDCPYHLDRFAAENLLSKIHEFEFVFMLHLMFKVLLLTNELNKVLQKKDQDIVNAMGLLDLSKKRLQMMREDEWDSMMDEVRLFCGKHGISIPKMNEDYSNGKSKRKRSNISYLHHFRVEVFYAVIDLALQELNNRFDVVTSDLLLGMASLSPVDSFANFHKDRIMKLAEYYPSEFGDKELRELNFQLDDFIVYAQKCDSKFLNLKGIKDLAKVMIETKLDQTWSLVYLLVKLTLIIPVATASVERAFSSMKYIKNDLRNKMDEDLLNGCLVCYIERSIFKNIATTYLLVNLFSP</sequence>
<dbReference type="InterPro" id="IPR026961">
    <property type="entry name" value="PGG_dom"/>
</dbReference>
<evidence type="ECO:0000256" key="1">
    <source>
        <dbReference type="PROSITE-ProRule" id="PRU00023"/>
    </source>
</evidence>